<name>A0A1S5YD88_9VIRU</name>
<proteinExistence type="predicted"/>
<evidence type="ECO:0000313" key="1">
    <source>
        <dbReference type="EMBL" id="AQQ79968.1"/>
    </source>
</evidence>
<accession>A0A1S5YD88</accession>
<keyword evidence="2" id="KW-1185">Reference proteome</keyword>
<reference evidence="1 2" key="1">
    <citation type="journal article" date="2016" name="Genome Biol. Evol.">
        <title>Genome Sequencing of the Behavior Manipulating Virus LbFV Reveals a Possible New Virus Family.</title>
        <authorList>
            <person name="Lepetit D."/>
            <person name="Gillet B."/>
            <person name="Hughes S."/>
            <person name="Kraaijeveld K."/>
            <person name="Varaldi J."/>
        </authorList>
    </citation>
    <scope>NUCLEOTIDE SEQUENCE [LARGE SCALE GENOMIC DNA]</scope>
    <source>
        <strain evidence="1">Valence Gotheron</strain>
    </source>
</reference>
<dbReference type="RefSeq" id="YP_009345652.1">
    <property type="nucleotide sequence ID" value="NC_033778.1"/>
</dbReference>
<dbReference type="KEGG" id="vg:31050525"/>
<gene>
    <name evidence="1" type="ORF">LbFV_ORF48</name>
</gene>
<organism evidence="1 2">
    <name type="scientific">Leptopilina boulardi filamentous virus</name>
    <dbReference type="NCBI Taxonomy" id="552509"/>
    <lineage>
        <taxon>Viruses</taxon>
        <taxon>Viruses incertae sedis</taxon>
        <taxon>Naldaviricetes</taxon>
        <taxon>Lefavirales</taxon>
        <taxon>Filamentoviridae</taxon>
        <taxon>Alphafilamentovirus</taxon>
        <taxon>Alphafilamentovirus leboulardi</taxon>
    </lineage>
</organism>
<protein>
    <submittedName>
        <fullName evidence="1">Uncharacterized protein</fullName>
    </submittedName>
</protein>
<sequence>MKIFYLKILNFFSISFFFRKLKKNIRFGLPPPLFRIYFPSRISEQTREKYTKK</sequence>
<dbReference type="EMBL" id="KY009685">
    <property type="protein sequence ID" value="AQQ79968.1"/>
    <property type="molecule type" value="Genomic_DNA"/>
</dbReference>
<evidence type="ECO:0000313" key="2">
    <source>
        <dbReference type="Proteomes" id="UP000203066"/>
    </source>
</evidence>
<dbReference type="Proteomes" id="UP000203066">
    <property type="component" value="Segment"/>
</dbReference>
<dbReference type="GeneID" id="31050525"/>